<dbReference type="VEuPathDB" id="VectorBase:ACUA007021"/>
<reference evidence="1" key="2">
    <citation type="submission" date="2020-05" db="UniProtKB">
        <authorList>
            <consortium name="EnsemblMetazoa"/>
        </authorList>
    </citation>
    <scope>IDENTIFICATION</scope>
    <source>
        <strain evidence="1">A-37</strain>
    </source>
</reference>
<organism evidence="1 2">
    <name type="scientific">Anopheles culicifacies</name>
    <dbReference type="NCBI Taxonomy" id="139723"/>
    <lineage>
        <taxon>Eukaryota</taxon>
        <taxon>Metazoa</taxon>
        <taxon>Ecdysozoa</taxon>
        <taxon>Arthropoda</taxon>
        <taxon>Hexapoda</taxon>
        <taxon>Insecta</taxon>
        <taxon>Pterygota</taxon>
        <taxon>Neoptera</taxon>
        <taxon>Endopterygota</taxon>
        <taxon>Diptera</taxon>
        <taxon>Nematocera</taxon>
        <taxon>Culicoidea</taxon>
        <taxon>Culicidae</taxon>
        <taxon>Anophelinae</taxon>
        <taxon>Anopheles</taxon>
        <taxon>culicifacies species complex</taxon>
    </lineage>
</organism>
<evidence type="ECO:0000313" key="1">
    <source>
        <dbReference type="EnsemblMetazoa" id="ACUA007021-PA"/>
    </source>
</evidence>
<sequence>MLSTSGVMKICPKLDQSKSIHLRLLDAVPVRTCQSLATEVYRYGIDACIRWSGTFDHFVHGNVRFATVHRAQRQAALLQLRLWIVPVLVHDKVLQAREQTHVTEHLTVLEPFVDVQCAQKCFE</sequence>
<dbReference type="Proteomes" id="UP000075883">
    <property type="component" value="Unassembled WGS sequence"/>
</dbReference>
<proteinExistence type="predicted"/>
<dbReference type="EnsemblMetazoa" id="ACUA007021-RA">
    <property type="protein sequence ID" value="ACUA007021-PA"/>
    <property type="gene ID" value="ACUA007021"/>
</dbReference>
<reference evidence="2" key="1">
    <citation type="submission" date="2013-09" db="EMBL/GenBank/DDBJ databases">
        <title>The Genome Sequence of Anopheles culicifacies species A.</title>
        <authorList>
            <consortium name="The Broad Institute Genomics Platform"/>
            <person name="Neafsey D.E."/>
            <person name="Besansky N."/>
            <person name="Howell P."/>
            <person name="Walton C."/>
            <person name="Young S.K."/>
            <person name="Zeng Q."/>
            <person name="Gargeya S."/>
            <person name="Fitzgerald M."/>
            <person name="Haas B."/>
            <person name="Abouelleil A."/>
            <person name="Allen A.W."/>
            <person name="Alvarado L."/>
            <person name="Arachchi H.M."/>
            <person name="Berlin A.M."/>
            <person name="Chapman S.B."/>
            <person name="Gainer-Dewar J."/>
            <person name="Goldberg J."/>
            <person name="Griggs A."/>
            <person name="Gujja S."/>
            <person name="Hansen M."/>
            <person name="Howarth C."/>
            <person name="Imamovic A."/>
            <person name="Ireland A."/>
            <person name="Larimer J."/>
            <person name="McCowan C."/>
            <person name="Murphy C."/>
            <person name="Pearson M."/>
            <person name="Poon T.W."/>
            <person name="Priest M."/>
            <person name="Roberts A."/>
            <person name="Saif S."/>
            <person name="Shea T."/>
            <person name="Sisk P."/>
            <person name="Sykes S."/>
            <person name="Wortman J."/>
            <person name="Nusbaum C."/>
            <person name="Birren B."/>
        </authorList>
    </citation>
    <scope>NUCLEOTIDE SEQUENCE [LARGE SCALE GENOMIC DNA]</scope>
    <source>
        <strain evidence="2">A-37</strain>
    </source>
</reference>
<name>A0A182M1A2_9DIPT</name>
<dbReference type="EMBL" id="AXCM01002726">
    <property type="status" value="NOT_ANNOTATED_CDS"/>
    <property type="molecule type" value="Genomic_DNA"/>
</dbReference>
<evidence type="ECO:0000313" key="2">
    <source>
        <dbReference type="Proteomes" id="UP000075883"/>
    </source>
</evidence>
<accession>A0A182M1A2</accession>
<keyword evidence="2" id="KW-1185">Reference proteome</keyword>
<dbReference type="AlphaFoldDB" id="A0A182M1A2"/>
<protein>
    <submittedName>
        <fullName evidence="1">Uncharacterized protein</fullName>
    </submittedName>
</protein>